<evidence type="ECO:0000313" key="2">
    <source>
        <dbReference type="Proteomes" id="UP000005466"/>
    </source>
</evidence>
<dbReference type="HOGENOM" id="CLU_3092195_0_0_6"/>
<feature type="non-terminal residue" evidence="1">
    <location>
        <position position="1"/>
    </location>
</feature>
<comment type="caution">
    <text evidence="1">The sequence shown here is derived from an EMBL/GenBank/DDBJ whole genome shotgun (WGS) entry which is preliminary data.</text>
</comment>
<dbReference type="AlphaFoldDB" id="F3CHK2"/>
<feature type="non-terminal residue" evidence="1">
    <location>
        <position position="53"/>
    </location>
</feature>
<gene>
    <name evidence="1" type="ORF">Pgy4_37876</name>
</gene>
<dbReference type="Proteomes" id="UP000005466">
    <property type="component" value="Unassembled WGS sequence"/>
</dbReference>
<reference evidence="1 2" key="1">
    <citation type="journal article" date="2011" name="PLoS Pathog.">
        <title>Dynamic evolution of pathogenicity revealed by sequencing and comparative genomics of 19 Pseudomonas syringae isolates.</title>
        <authorList>
            <person name="Baltrus D.A."/>
            <person name="Nishimura M.T."/>
            <person name="Romanchuk A."/>
            <person name="Chang J.H."/>
            <person name="Mukhtar M.S."/>
            <person name="Cherkis K."/>
            <person name="Roach J."/>
            <person name="Grant S.R."/>
            <person name="Jones C.D."/>
            <person name="Dangl J.L."/>
        </authorList>
    </citation>
    <scope>NUCLEOTIDE SEQUENCE [LARGE SCALE GENOMIC DNA]</scope>
    <source>
        <strain evidence="2">race 4</strain>
    </source>
</reference>
<dbReference type="EMBL" id="ADWY01003109">
    <property type="protein sequence ID" value="EGH18744.1"/>
    <property type="molecule type" value="Genomic_DNA"/>
</dbReference>
<name>F3CHK2_PSESG</name>
<accession>F3CHK2</accession>
<sequence length="53" mass="5654">AHWQDDTATGKKASLISTDRYAPLFGALKRLLIHITTPMCSADPSATAQGAVR</sequence>
<evidence type="ECO:0000313" key="1">
    <source>
        <dbReference type="EMBL" id="EGH18744.1"/>
    </source>
</evidence>
<organism evidence="1 2">
    <name type="scientific">Pseudomonas savastanoi pv. glycinea str. race 4</name>
    <dbReference type="NCBI Taxonomy" id="875330"/>
    <lineage>
        <taxon>Bacteria</taxon>
        <taxon>Pseudomonadati</taxon>
        <taxon>Pseudomonadota</taxon>
        <taxon>Gammaproteobacteria</taxon>
        <taxon>Pseudomonadales</taxon>
        <taxon>Pseudomonadaceae</taxon>
        <taxon>Pseudomonas</taxon>
    </lineage>
</organism>
<protein>
    <submittedName>
        <fullName evidence="1">Uncharacterized protein</fullName>
    </submittedName>
</protein>
<proteinExistence type="predicted"/>